<dbReference type="SUPFAM" id="SSF88659">
    <property type="entry name" value="Sigma3 and sigma4 domains of RNA polymerase sigma factors"/>
    <property type="match status" value="1"/>
</dbReference>
<keyword evidence="4" id="KW-0238">DNA-binding</keyword>
<dbReference type="EMBL" id="AHYT01000009">
    <property type="protein sequence ID" value="EOT28118.1"/>
    <property type="molecule type" value="Genomic_DNA"/>
</dbReference>
<dbReference type="NCBIfam" id="TIGR02937">
    <property type="entry name" value="sigma70-ECF"/>
    <property type="match status" value="1"/>
</dbReference>
<evidence type="ECO:0000256" key="3">
    <source>
        <dbReference type="ARBA" id="ARBA00023082"/>
    </source>
</evidence>
<sequence length="180" mass="21163">MKDEEILMALLAKDEVVFDSVIKQYSKLLWAVAYSILGKNYPSHDVQELVSDVFMRLWRSPEKYEPSRGSLKNYLALITRSSALNKLRRKAIFEYEEVCLEEELQTPVQHPEIWTAFLVSIQELKEPTKEICIQRFVYEQKPETISRLTGLSKSEVNNRLYKGKRKLRQLMAKQLMKGEF</sequence>
<dbReference type="InterPro" id="IPR013325">
    <property type="entry name" value="RNA_pol_sigma_r2"/>
</dbReference>
<dbReference type="Pfam" id="PF04542">
    <property type="entry name" value="Sigma70_r2"/>
    <property type="match status" value="1"/>
</dbReference>
<feature type="domain" description="RNA polymerase sigma-70 region 2" evidence="6">
    <location>
        <begin position="22"/>
        <end position="91"/>
    </location>
</feature>
<dbReference type="PATRIC" id="fig|1139996.3.peg.2003"/>
<dbReference type="InterPro" id="IPR013324">
    <property type="entry name" value="RNA_pol_sigma_r3/r4-like"/>
</dbReference>
<dbReference type="InterPro" id="IPR014284">
    <property type="entry name" value="RNA_pol_sigma-70_dom"/>
</dbReference>
<gene>
    <name evidence="7" type="ORF">OMQ_02033</name>
</gene>
<evidence type="ECO:0000256" key="4">
    <source>
        <dbReference type="ARBA" id="ARBA00023125"/>
    </source>
</evidence>
<evidence type="ECO:0000256" key="5">
    <source>
        <dbReference type="ARBA" id="ARBA00023163"/>
    </source>
</evidence>
<dbReference type="SUPFAM" id="SSF88946">
    <property type="entry name" value="Sigma2 domain of RNA polymerase sigma factors"/>
    <property type="match status" value="1"/>
</dbReference>
<evidence type="ECO:0000259" key="6">
    <source>
        <dbReference type="Pfam" id="PF04542"/>
    </source>
</evidence>
<dbReference type="Proteomes" id="UP000014136">
    <property type="component" value="Unassembled WGS sequence"/>
</dbReference>
<dbReference type="OrthoDB" id="2678696at2"/>
<keyword evidence="5" id="KW-0804">Transcription</keyword>
<accession>S0JJQ8</accession>
<dbReference type="GO" id="GO:0016987">
    <property type="term" value="F:sigma factor activity"/>
    <property type="evidence" value="ECO:0007669"/>
    <property type="project" value="UniProtKB-KW"/>
</dbReference>
<dbReference type="GO" id="GO:0006352">
    <property type="term" value="P:DNA-templated transcription initiation"/>
    <property type="evidence" value="ECO:0007669"/>
    <property type="project" value="InterPro"/>
</dbReference>
<dbReference type="eggNOG" id="COG1595">
    <property type="taxonomic scope" value="Bacteria"/>
</dbReference>
<dbReference type="GO" id="GO:0003677">
    <property type="term" value="F:DNA binding"/>
    <property type="evidence" value="ECO:0007669"/>
    <property type="project" value="UniProtKB-KW"/>
</dbReference>
<protein>
    <recommendedName>
        <fullName evidence="6">RNA polymerase sigma-70 region 2 domain-containing protein</fullName>
    </recommendedName>
</protein>
<evidence type="ECO:0000313" key="7">
    <source>
        <dbReference type="EMBL" id="EOT28118.1"/>
    </source>
</evidence>
<proteinExistence type="inferred from homology"/>
<organism evidence="7 8">
    <name type="scientific">Enterococcus saccharolyticus subsp. saccharolyticus ATCC 43076</name>
    <dbReference type="NCBI Taxonomy" id="1139996"/>
    <lineage>
        <taxon>Bacteria</taxon>
        <taxon>Bacillati</taxon>
        <taxon>Bacillota</taxon>
        <taxon>Bacilli</taxon>
        <taxon>Lactobacillales</taxon>
        <taxon>Enterococcaceae</taxon>
        <taxon>Enterococcus</taxon>
    </lineage>
</organism>
<dbReference type="InterPro" id="IPR036388">
    <property type="entry name" value="WH-like_DNA-bd_sf"/>
</dbReference>
<name>S0JJQ8_9ENTE</name>
<dbReference type="InterPro" id="IPR007627">
    <property type="entry name" value="RNA_pol_sigma70_r2"/>
</dbReference>
<evidence type="ECO:0000313" key="8">
    <source>
        <dbReference type="Proteomes" id="UP000014136"/>
    </source>
</evidence>
<dbReference type="InterPro" id="IPR039425">
    <property type="entry name" value="RNA_pol_sigma-70-like"/>
</dbReference>
<dbReference type="STRING" id="41997.RV16_GL001610"/>
<comment type="similarity">
    <text evidence="1">Belongs to the sigma-70 factor family. ECF subfamily.</text>
</comment>
<dbReference type="AlphaFoldDB" id="S0JJQ8"/>
<comment type="caution">
    <text evidence="7">The sequence shown here is derived from an EMBL/GenBank/DDBJ whole genome shotgun (WGS) entry which is preliminary data.</text>
</comment>
<dbReference type="PANTHER" id="PTHR43133">
    <property type="entry name" value="RNA POLYMERASE ECF-TYPE SIGMA FACTO"/>
    <property type="match status" value="1"/>
</dbReference>
<evidence type="ECO:0000256" key="1">
    <source>
        <dbReference type="ARBA" id="ARBA00010641"/>
    </source>
</evidence>
<dbReference type="Gene3D" id="1.10.10.10">
    <property type="entry name" value="Winged helix-like DNA-binding domain superfamily/Winged helix DNA-binding domain"/>
    <property type="match status" value="1"/>
</dbReference>
<keyword evidence="3" id="KW-0731">Sigma factor</keyword>
<reference evidence="7 8" key="1">
    <citation type="submission" date="2013-03" db="EMBL/GenBank/DDBJ databases">
        <title>The Genome Sequence of Enterococcus saccharolyticus ATCC_43076 (Illumina only assembly).</title>
        <authorList>
            <consortium name="The Broad Institute Genomics Platform"/>
            <consortium name="The Broad Institute Genome Sequencing Center for Infectious Disease"/>
            <person name="Earl A."/>
            <person name="Russ C."/>
            <person name="Gilmore M."/>
            <person name="Surin D."/>
            <person name="Walker B."/>
            <person name="Young S."/>
            <person name="Zeng Q."/>
            <person name="Gargeya S."/>
            <person name="Fitzgerald M."/>
            <person name="Haas B."/>
            <person name="Abouelleil A."/>
            <person name="Allen A.W."/>
            <person name="Alvarado L."/>
            <person name="Arachchi H.M."/>
            <person name="Berlin A.M."/>
            <person name="Chapman S.B."/>
            <person name="Gainer-Dewar J."/>
            <person name="Goldberg J."/>
            <person name="Griggs A."/>
            <person name="Gujja S."/>
            <person name="Hansen M."/>
            <person name="Howarth C."/>
            <person name="Imamovic A."/>
            <person name="Ireland A."/>
            <person name="Larimer J."/>
            <person name="McCowan C."/>
            <person name="Murphy C."/>
            <person name="Pearson M."/>
            <person name="Poon T.W."/>
            <person name="Priest M."/>
            <person name="Roberts A."/>
            <person name="Saif S."/>
            <person name="Shea T."/>
            <person name="Sisk P."/>
            <person name="Sykes S."/>
            <person name="Wortman J."/>
            <person name="Nusbaum C."/>
            <person name="Birren B."/>
        </authorList>
    </citation>
    <scope>NUCLEOTIDE SEQUENCE [LARGE SCALE GENOMIC DNA]</scope>
    <source>
        <strain evidence="7 8">ATCC 43076</strain>
    </source>
</reference>
<dbReference type="HOGENOM" id="CLU_047691_9_7_9"/>
<evidence type="ECO:0000256" key="2">
    <source>
        <dbReference type="ARBA" id="ARBA00023015"/>
    </source>
</evidence>
<keyword evidence="2" id="KW-0805">Transcription regulation</keyword>
<dbReference type="PANTHER" id="PTHR43133:SF8">
    <property type="entry name" value="RNA POLYMERASE SIGMA FACTOR HI_1459-RELATED"/>
    <property type="match status" value="1"/>
</dbReference>
<keyword evidence="8" id="KW-1185">Reference proteome</keyword>
<dbReference type="RefSeq" id="WP_016175801.1">
    <property type="nucleotide sequence ID" value="NZ_KE136389.1"/>
</dbReference>
<dbReference type="Gene3D" id="1.10.1740.10">
    <property type="match status" value="1"/>
</dbReference>